<dbReference type="GO" id="GO:0016779">
    <property type="term" value="F:nucleotidyltransferase activity"/>
    <property type="evidence" value="ECO:0007669"/>
    <property type="project" value="UniProtKB-KW"/>
</dbReference>
<dbReference type="RefSeq" id="WP_380016568.1">
    <property type="nucleotide sequence ID" value="NZ_JBHLYR010000078.1"/>
</dbReference>
<evidence type="ECO:0000259" key="2">
    <source>
        <dbReference type="Pfam" id="PF22640"/>
    </source>
</evidence>
<dbReference type="InterPro" id="IPR049577">
    <property type="entry name" value="GMPP_N"/>
</dbReference>
<organism evidence="3 4">
    <name type="scientific">Deinococcus oregonensis</name>
    <dbReference type="NCBI Taxonomy" id="1805970"/>
    <lineage>
        <taxon>Bacteria</taxon>
        <taxon>Thermotogati</taxon>
        <taxon>Deinococcota</taxon>
        <taxon>Deinococci</taxon>
        <taxon>Deinococcales</taxon>
        <taxon>Deinococcaceae</taxon>
        <taxon>Deinococcus</taxon>
    </lineage>
</organism>
<dbReference type="InterPro" id="IPR051161">
    <property type="entry name" value="Mannose-6P_isomerase_type2"/>
</dbReference>
<gene>
    <name evidence="3" type="ORF">ACFFLM_24075</name>
</gene>
<evidence type="ECO:0000313" key="4">
    <source>
        <dbReference type="Proteomes" id="UP001589733"/>
    </source>
</evidence>
<reference evidence="3 4" key="1">
    <citation type="submission" date="2024-09" db="EMBL/GenBank/DDBJ databases">
        <authorList>
            <person name="Sun Q."/>
            <person name="Mori K."/>
        </authorList>
    </citation>
    <scope>NUCLEOTIDE SEQUENCE [LARGE SCALE GENOMIC DNA]</scope>
    <source>
        <strain evidence="3 4">JCM 13503</strain>
    </source>
</reference>
<dbReference type="Gene3D" id="3.90.550.10">
    <property type="entry name" value="Spore Coat Polysaccharide Biosynthesis Protein SpsA, Chain A"/>
    <property type="match status" value="1"/>
</dbReference>
<comment type="caution">
    <text evidence="3">The sequence shown here is derived from an EMBL/GenBank/DDBJ whole genome shotgun (WGS) entry which is preliminary data.</text>
</comment>
<keyword evidence="4" id="KW-1185">Reference proteome</keyword>
<accession>A0ABV6B9D9</accession>
<dbReference type="CDD" id="cd02509">
    <property type="entry name" value="GDP-M1P_Guanylyltransferase"/>
    <property type="match status" value="1"/>
</dbReference>
<proteinExistence type="predicted"/>
<keyword evidence="3" id="KW-0808">Transferase</keyword>
<feature type="domain" description="Nucleotidyl transferase" evidence="1">
    <location>
        <begin position="4"/>
        <end position="277"/>
    </location>
</feature>
<dbReference type="PANTHER" id="PTHR46390">
    <property type="entry name" value="MANNOSE-1-PHOSPHATE GUANYLYLTRANSFERASE"/>
    <property type="match status" value="1"/>
</dbReference>
<dbReference type="Proteomes" id="UP001589733">
    <property type="component" value="Unassembled WGS sequence"/>
</dbReference>
<evidence type="ECO:0000313" key="3">
    <source>
        <dbReference type="EMBL" id="MFB9995031.1"/>
    </source>
</evidence>
<dbReference type="InterPro" id="IPR005835">
    <property type="entry name" value="NTP_transferase_dom"/>
</dbReference>
<dbReference type="SUPFAM" id="SSF53448">
    <property type="entry name" value="Nucleotide-diphospho-sugar transferases"/>
    <property type="match status" value="1"/>
</dbReference>
<dbReference type="PANTHER" id="PTHR46390:SF1">
    <property type="entry name" value="MANNOSE-1-PHOSPHATE GUANYLYLTRANSFERASE"/>
    <property type="match status" value="1"/>
</dbReference>
<feature type="domain" description="MannoseP isomerase/GMP-like beta-helix" evidence="2">
    <location>
        <begin position="289"/>
        <end position="345"/>
    </location>
</feature>
<dbReference type="SUPFAM" id="SSF159283">
    <property type="entry name" value="Guanosine diphospho-D-mannose pyrophosphorylase/mannose-6-phosphate isomerase linker domain"/>
    <property type="match status" value="1"/>
</dbReference>
<protein>
    <submittedName>
        <fullName evidence="3">Mannose-1-phosphate guanylyltransferase</fullName>
    </submittedName>
</protein>
<dbReference type="InterPro" id="IPR029044">
    <property type="entry name" value="Nucleotide-diphossugar_trans"/>
</dbReference>
<dbReference type="Pfam" id="PF00483">
    <property type="entry name" value="NTP_transferase"/>
    <property type="match status" value="1"/>
</dbReference>
<name>A0ABV6B9D9_9DEIO</name>
<dbReference type="InterPro" id="IPR054566">
    <property type="entry name" value="ManC/GMP-like_b-helix"/>
</dbReference>
<sequence length="355" mass="38911">MFYPVILAGGSGERFWPLSRQHKPKQFLVLEPTGRSLLQATADRLNQTSGEPDRLMVVTAHSHRSQVLEHLPDLPMENLLVEPVPRDTAAAILYAALTIARDDPDAIMGVFPADHLIQDQVAFARILAQAVTIAAASDALVTLGIAPDYPSTGYGYIEQGKRLAGLPVGEAYEVKRFTEKPDAQTAAHFLSTGRFLWNSGMFVWRVQAILQAFKEHAPELYGPMSEAAQLRGGLRQLYPSLPKISVDYAVMERATNVVVIPASFGWDDLGDWNALERLLKGEGANVVVGRHVSLDTGGAILYTTNGDDLIATIGLEDVVVVRAGDVTLVVRKDRTQDIKQVVQQLKRTPELEHFA</sequence>
<evidence type="ECO:0000259" key="1">
    <source>
        <dbReference type="Pfam" id="PF00483"/>
    </source>
</evidence>
<dbReference type="Pfam" id="PF22640">
    <property type="entry name" value="ManC_GMP_beta-helix"/>
    <property type="match status" value="1"/>
</dbReference>
<dbReference type="EMBL" id="JBHLYR010000078">
    <property type="protein sequence ID" value="MFB9995031.1"/>
    <property type="molecule type" value="Genomic_DNA"/>
</dbReference>
<keyword evidence="3" id="KW-0548">Nucleotidyltransferase</keyword>